<protein>
    <submittedName>
        <fullName evidence="3">Uncharacterized protein</fullName>
    </submittedName>
</protein>
<feature type="transmembrane region" description="Helical" evidence="2">
    <location>
        <begin position="12"/>
        <end position="30"/>
    </location>
</feature>
<gene>
    <name evidence="3" type="ORF">AQJ67_11110</name>
</gene>
<proteinExistence type="predicted"/>
<keyword evidence="2" id="KW-0812">Transmembrane</keyword>
<dbReference type="Proteomes" id="UP000053429">
    <property type="component" value="Unassembled WGS sequence"/>
</dbReference>
<name>A0A101U5G1_9ACTN</name>
<comment type="caution">
    <text evidence="3">The sequence shown here is derived from an EMBL/GenBank/DDBJ whole genome shotgun (WGS) entry which is preliminary data.</text>
</comment>
<evidence type="ECO:0000256" key="2">
    <source>
        <dbReference type="SAM" id="Phobius"/>
    </source>
</evidence>
<keyword evidence="2" id="KW-1133">Transmembrane helix</keyword>
<evidence type="ECO:0000256" key="1">
    <source>
        <dbReference type="SAM" id="MobiDB-lite"/>
    </source>
</evidence>
<dbReference type="AlphaFoldDB" id="A0A101U5G1"/>
<evidence type="ECO:0000313" key="3">
    <source>
        <dbReference type="EMBL" id="KUO04291.1"/>
    </source>
</evidence>
<accession>A0A101U5G1</accession>
<keyword evidence="4" id="KW-1185">Reference proteome</keyword>
<dbReference type="EMBL" id="LMWY01000012">
    <property type="protein sequence ID" value="KUO04291.1"/>
    <property type="molecule type" value="Genomic_DNA"/>
</dbReference>
<keyword evidence="2" id="KW-0472">Membrane</keyword>
<reference evidence="3 4" key="1">
    <citation type="submission" date="2015-10" db="EMBL/GenBank/DDBJ databases">
        <title>Draft genome sequence of Streptomyces caeruleatus NRRL B-24802, type strain for the species Streptomyces caeruleatus.</title>
        <authorList>
            <person name="Ruckert C."/>
            <person name="Winkler A."/>
            <person name="Kalinowski J."/>
            <person name="Kampfer P."/>
            <person name="Glaeser S."/>
        </authorList>
    </citation>
    <scope>NUCLEOTIDE SEQUENCE [LARGE SCALE GENOMIC DNA]</scope>
    <source>
        <strain evidence="3 4">NRRL B-24802</strain>
    </source>
</reference>
<feature type="region of interest" description="Disordered" evidence="1">
    <location>
        <begin position="45"/>
        <end position="73"/>
    </location>
</feature>
<dbReference type="STRING" id="661399.AQJ67_11110"/>
<evidence type="ECO:0000313" key="4">
    <source>
        <dbReference type="Proteomes" id="UP000053429"/>
    </source>
</evidence>
<sequence>MGVTARRLWRWAVAVWVVLVAVAGGLTLWLRDAAEPRGPYVWERAGPTTAVPSPPEGWESACTTPTPNEDGPVDRLCVFSSR</sequence>
<organism evidence="3 4">
    <name type="scientific">Streptomyces caeruleatus</name>
    <dbReference type="NCBI Taxonomy" id="661399"/>
    <lineage>
        <taxon>Bacteria</taxon>
        <taxon>Bacillati</taxon>
        <taxon>Actinomycetota</taxon>
        <taxon>Actinomycetes</taxon>
        <taxon>Kitasatosporales</taxon>
        <taxon>Streptomycetaceae</taxon>
        <taxon>Streptomyces</taxon>
    </lineage>
</organism>
<dbReference type="OrthoDB" id="4307302at2"/>